<keyword evidence="4 7" id="KW-0406">Ion transport</keyword>
<evidence type="ECO:0000256" key="2">
    <source>
        <dbReference type="ARBA" id="ARBA00022448"/>
    </source>
</evidence>
<keyword evidence="2 7" id="KW-0813">Transport</keyword>
<evidence type="ECO:0000256" key="5">
    <source>
        <dbReference type="ARBA" id="ARBA00023136"/>
    </source>
</evidence>
<evidence type="ECO:0000256" key="6">
    <source>
        <dbReference type="ARBA" id="ARBA00023310"/>
    </source>
</evidence>
<comment type="similarity">
    <text evidence="7">Belongs to the ATPase delta chain family.</text>
</comment>
<evidence type="ECO:0000256" key="7">
    <source>
        <dbReference type="HAMAP-Rule" id="MF_01416"/>
    </source>
</evidence>
<organism evidence="8 9">
    <name type="scientific">Alkalitalea saponilacus</name>
    <dbReference type="NCBI Taxonomy" id="889453"/>
    <lineage>
        <taxon>Bacteria</taxon>
        <taxon>Pseudomonadati</taxon>
        <taxon>Bacteroidota</taxon>
        <taxon>Bacteroidia</taxon>
        <taxon>Marinilabiliales</taxon>
        <taxon>Marinilabiliaceae</taxon>
        <taxon>Alkalitalea</taxon>
    </lineage>
</organism>
<keyword evidence="5 7" id="KW-0472">Membrane</keyword>
<comment type="function">
    <text evidence="7">This protein is part of the stalk that links CF(0) to CF(1). It either transmits conformational changes from CF(0) to CF(1) or is implicated in proton conduction.</text>
</comment>
<keyword evidence="6 7" id="KW-0066">ATP synthesis</keyword>
<proteinExistence type="inferred from homology"/>
<protein>
    <recommendedName>
        <fullName evidence="7">ATP synthase subunit delta</fullName>
    </recommendedName>
    <alternativeName>
        <fullName evidence="7">ATP synthase F(1) sector subunit delta</fullName>
    </alternativeName>
    <alternativeName>
        <fullName evidence="7">F-type ATPase subunit delta</fullName>
        <shortName evidence="7">F-ATPase subunit delta</shortName>
    </alternativeName>
</protein>
<dbReference type="Pfam" id="PF00213">
    <property type="entry name" value="OSCP"/>
    <property type="match status" value="1"/>
</dbReference>
<keyword evidence="3 7" id="KW-0375">Hydrogen ion transport</keyword>
<dbReference type="AlphaFoldDB" id="A0A1T5EFP9"/>
<accession>A0A1T5EFP9</accession>
<dbReference type="KEGG" id="asx:CDL62_07565"/>
<dbReference type="GO" id="GO:0046933">
    <property type="term" value="F:proton-transporting ATP synthase activity, rotational mechanism"/>
    <property type="evidence" value="ECO:0007669"/>
    <property type="project" value="UniProtKB-UniRule"/>
</dbReference>
<dbReference type="GO" id="GO:0005886">
    <property type="term" value="C:plasma membrane"/>
    <property type="evidence" value="ECO:0007669"/>
    <property type="project" value="UniProtKB-SubCell"/>
</dbReference>
<dbReference type="RefSeq" id="WP_079557089.1">
    <property type="nucleotide sequence ID" value="NZ_CP021904.1"/>
</dbReference>
<dbReference type="InterPro" id="IPR000711">
    <property type="entry name" value="ATPase_OSCP/dsu"/>
</dbReference>
<keyword evidence="7" id="KW-1003">Cell membrane</keyword>
<dbReference type="HAMAP" id="MF_01416">
    <property type="entry name" value="ATP_synth_delta_bact"/>
    <property type="match status" value="1"/>
</dbReference>
<keyword evidence="7" id="KW-0139">CF(1)</keyword>
<dbReference type="NCBIfam" id="TIGR01145">
    <property type="entry name" value="ATP_synt_delta"/>
    <property type="match status" value="1"/>
</dbReference>
<comment type="function">
    <text evidence="7">F(1)F(0) ATP synthase produces ATP from ADP in the presence of a proton or sodium gradient. F-type ATPases consist of two structural domains, F(1) containing the extramembraneous catalytic core and F(0) containing the membrane proton channel, linked together by a central stalk and a peripheral stalk. During catalysis, ATP synthesis in the catalytic domain of F(1) is coupled via a rotary mechanism of the central stalk subunits to proton translocation.</text>
</comment>
<evidence type="ECO:0000313" key="9">
    <source>
        <dbReference type="Proteomes" id="UP000191055"/>
    </source>
</evidence>
<dbReference type="EMBL" id="FUYV01000005">
    <property type="protein sequence ID" value="SKB82490.1"/>
    <property type="molecule type" value="Genomic_DNA"/>
</dbReference>
<comment type="subcellular location">
    <subcellularLocation>
        <location evidence="7">Cell membrane</location>
        <topology evidence="7">Peripheral membrane protein</topology>
    </subcellularLocation>
    <subcellularLocation>
        <location evidence="1">Membrane</location>
    </subcellularLocation>
</comment>
<evidence type="ECO:0000256" key="4">
    <source>
        <dbReference type="ARBA" id="ARBA00023065"/>
    </source>
</evidence>
<gene>
    <name evidence="7" type="primary">atpH</name>
    <name evidence="8" type="ORF">SAMN03080601_01320</name>
</gene>
<dbReference type="GO" id="GO:0045259">
    <property type="term" value="C:proton-transporting ATP synthase complex"/>
    <property type="evidence" value="ECO:0007669"/>
    <property type="project" value="UniProtKB-KW"/>
</dbReference>
<dbReference type="InterPro" id="IPR026015">
    <property type="entry name" value="ATP_synth_OSCP/delta_N_sf"/>
</dbReference>
<dbReference type="Proteomes" id="UP000191055">
    <property type="component" value="Unassembled WGS sequence"/>
</dbReference>
<keyword evidence="9" id="KW-1185">Reference proteome</keyword>
<dbReference type="PRINTS" id="PR00125">
    <property type="entry name" value="ATPASEDELTA"/>
</dbReference>
<evidence type="ECO:0000256" key="1">
    <source>
        <dbReference type="ARBA" id="ARBA00004370"/>
    </source>
</evidence>
<sequence length="184" mass="21067">MNVSLISARYANSLFLLGKEDALLLDSIYIDCSYLKNMIKESADLAIFLKNSLIKPGKKFQVFKSIFGKQIHEYTLRFVEIIIQNHRETLLENILRNFINQYRLYKGIKTVTVITALPIPESMFREINETIGRQMDCVAELECRVNEDIIGGLILMVDGRMVDGSVSGQLRSLKKKLLTNLKFS</sequence>
<evidence type="ECO:0000256" key="3">
    <source>
        <dbReference type="ARBA" id="ARBA00022781"/>
    </source>
</evidence>
<dbReference type="Gene3D" id="1.10.520.20">
    <property type="entry name" value="N-terminal domain of the delta subunit of the F1F0-ATP synthase"/>
    <property type="match status" value="1"/>
</dbReference>
<reference evidence="9" key="1">
    <citation type="submission" date="2017-02" db="EMBL/GenBank/DDBJ databases">
        <authorList>
            <person name="Varghese N."/>
            <person name="Submissions S."/>
        </authorList>
    </citation>
    <scope>NUCLEOTIDE SEQUENCE [LARGE SCALE GENOMIC DNA]</scope>
    <source>
        <strain evidence="9">DSM 24412</strain>
    </source>
</reference>
<name>A0A1T5EFP9_9BACT</name>
<dbReference type="PANTHER" id="PTHR11910">
    <property type="entry name" value="ATP SYNTHASE DELTA CHAIN"/>
    <property type="match status" value="1"/>
</dbReference>
<dbReference type="SUPFAM" id="SSF47928">
    <property type="entry name" value="N-terminal domain of the delta subunit of the F1F0-ATP synthase"/>
    <property type="match status" value="1"/>
</dbReference>
<evidence type="ECO:0000313" key="8">
    <source>
        <dbReference type="EMBL" id="SKB82490.1"/>
    </source>
</evidence>
<dbReference type="STRING" id="889453.SAMN03080601_01320"/>
<dbReference type="OrthoDB" id="9802471at2"/>